<keyword evidence="1" id="KW-0472">Membrane</keyword>
<feature type="transmembrane region" description="Helical" evidence="1">
    <location>
        <begin position="110"/>
        <end position="133"/>
    </location>
</feature>
<dbReference type="EMBL" id="CP158374">
    <property type="protein sequence ID" value="XBX81901.1"/>
    <property type="molecule type" value="Genomic_DNA"/>
</dbReference>
<gene>
    <name evidence="2" type="ORF">ABIQ69_14955</name>
</gene>
<organism evidence="2">
    <name type="scientific">Agromyces sp. G08B096</name>
    <dbReference type="NCBI Taxonomy" id="3156399"/>
    <lineage>
        <taxon>Bacteria</taxon>
        <taxon>Bacillati</taxon>
        <taxon>Actinomycetota</taxon>
        <taxon>Actinomycetes</taxon>
        <taxon>Micrococcales</taxon>
        <taxon>Microbacteriaceae</taxon>
        <taxon>Agromyces</taxon>
    </lineage>
</organism>
<proteinExistence type="predicted"/>
<feature type="transmembrane region" description="Helical" evidence="1">
    <location>
        <begin position="39"/>
        <end position="65"/>
    </location>
</feature>
<dbReference type="RefSeq" id="WP_350347923.1">
    <property type="nucleotide sequence ID" value="NZ_CP158374.1"/>
</dbReference>
<feature type="transmembrane region" description="Helical" evidence="1">
    <location>
        <begin position="158"/>
        <end position="179"/>
    </location>
</feature>
<evidence type="ECO:0000313" key="2">
    <source>
        <dbReference type="EMBL" id="XBX81901.1"/>
    </source>
</evidence>
<reference evidence="2" key="1">
    <citation type="submission" date="2024-05" db="EMBL/GenBank/DDBJ databases">
        <authorList>
            <person name="Yu L."/>
        </authorList>
    </citation>
    <scope>NUCLEOTIDE SEQUENCE</scope>
    <source>
        <strain evidence="2">G08B096</strain>
    </source>
</reference>
<feature type="transmembrane region" description="Helical" evidence="1">
    <location>
        <begin position="77"/>
        <end position="98"/>
    </location>
</feature>
<keyword evidence="1" id="KW-1133">Transmembrane helix</keyword>
<accession>A0AAU7W656</accession>
<keyword evidence="1" id="KW-0812">Transmembrane</keyword>
<name>A0AAU7W656_9MICO</name>
<evidence type="ECO:0000256" key="1">
    <source>
        <dbReference type="SAM" id="Phobius"/>
    </source>
</evidence>
<protein>
    <submittedName>
        <fullName evidence="2">Uncharacterized protein</fullName>
    </submittedName>
</protein>
<sequence length="287" mass="30906">MSNEITAVDRLPTLSTTDRGGRMTTLEPGRPVGRLGAAVILRIVLGWATWAIVSFVMSAALFGLAPGSEVGRVLGSPWAAVAALALGWFAILQSIWVYERAKASFGQTRVAGLLAWLTVSAGLAAGTAGWLAASLRTDPEPPFDLERIATAPDIPRELSALIGAVYAVWALVILCRLPGAIHHARSRQRTLERLRANGRRHAAVLTDVTFGNHWVGSQPQFTIEATYDADGAQRLARARMRADADRVPVVGTRMVVLTDGEGSVALEFDESAEIAFQPEERYRAPED</sequence>
<dbReference type="AlphaFoldDB" id="A0AAU7W656"/>